<organism evidence="2 3">
    <name type="scientific">Fibrisoma montanum</name>
    <dbReference type="NCBI Taxonomy" id="2305895"/>
    <lineage>
        <taxon>Bacteria</taxon>
        <taxon>Pseudomonadati</taxon>
        <taxon>Bacteroidota</taxon>
        <taxon>Cytophagia</taxon>
        <taxon>Cytophagales</taxon>
        <taxon>Spirosomataceae</taxon>
        <taxon>Fibrisoma</taxon>
    </lineage>
</organism>
<evidence type="ECO:0008006" key="4">
    <source>
        <dbReference type="Google" id="ProtNLM"/>
    </source>
</evidence>
<dbReference type="RefSeq" id="WP_119668305.1">
    <property type="nucleotide sequence ID" value="NZ_QXED01000003.1"/>
</dbReference>
<keyword evidence="1" id="KW-0812">Transmembrane</keyword>
<feature type="transmembrane region" description="Helical" evidence="1">
    <location>
        <begin position="28"/>
        <end position="46"/>
    </location>
</feature>
<accession>A0A418MCJ5</accession>
<dbReference type="EMBL" id="QXED01000003">
    <property type="protein sequence ID" value="RIV24089.1"/>
    <property type="molecule type" value="Genomic_DNA"/>
</dbReference>
<comment type="caution">
    <text evidence="2">The sequence shown here is derived from an EMBL/GenBank/DDBJ whole genome shotgun (WGS) entry which is preliminary data.</text>
</comment>
<sequence length="87" mass="9518">MLSGKDHSKMTRDELVAEQKKLTSQRTTIPLAVLIGAVIGVAVWSATHQGGFILTVLLLIAPFLLGSSYSKRLKSIKAELSRRNTVR</sequence>
<evidence type="ECO:0000313" key="3">
    <source>
        <dbReference type="Proteomes" id="UP000283523"/>
    </source>
</evidence>
<protein>
    <recommendedName>
        <fullName evidence="4">FUSC family protein</fullName>
    </recommendedName>
</protein>
<name>A0A418MCJ5_9BACT</name>
<keyword evidence="3" id="KW-1185">Reference proteome</keyword>
<keyword evidence="1" id="KW-1133">Transmembrane helix</keyword>
<feature type="transmembrane region" description="Helical" evidence="1">
    <location>
        <begin position="52"/>
        <end position="70"/>
    </location>
</feature>
<evidence type="ECO:0000313" key="2">
    <source>
        <dbReference type="EMBL" id="RIV24089.1"/>
    </source>
</evidence>
<proteinExistence type="predicted"/>
<dbReference type="OrthoDB" id="887293at2"/>
<dbReference type="Proteomes" id="UP000283523">
    <property type="component" value="Unassembled WGS sequence"/>
</dbReference>
<evidence type="ECO:0000256" key="1">
    <source>
        <dbReference type="SAM" id="Phobius"/>
    </source>
</evidence>
<gene>
    <name evidence="2" type="ORF">DYU11_11365</name>
</gene>
<reference evidence="2 3" key="1">
    <citation type="submission" date="2018-08" db="EMBL/GenBank/DDBJ databases">
        <title>Fibrisoma montanum sp. nov., isolated from Danxia mountain soil.</title>
        <authorList>
            <person name="Huang Y."/>
        </authorList>
    </citation>
    <scope>NUCLEOTIDE SEQUENCE [LARGE SCALE GENOMIC DNA]</scope>
    <source>
        <strain evidence="2 3">HYT19</strain>
    </source>
</reference>
<dbReference type="AlphaFoldDB" id="A0A418MCJ5"/>
<keyword evidence="1" id="KW-0472">Membrane</keyword>